<keyword evidence="3" id="KW-0998">Cell outer membrane</keyword>
<feature type="domain" description="OmpA-like" evidence="5">
    <location>
        <begin position="185"/>
        <end position="302"/>
    </location>
</feature>
<dbReference type="InterPro" id="IPR050330">
    <property type="entry name" value="Bact_OuterMem_StrucFunc"/>
</dbReference>
<keyword evidence="2 4" id="KW-0472">Membrane</keyword>
<keyword evidence="7" id="KW-1185">Reference proteome</keyword>
<dbReference type="SUPFAM" id="SSF103088">
    <property type="entry name" value="OmpA-like"/>
    <property type="match status" value="1"/>
</dbReference>
<proteinExistence type="predicted"/>
<name>A0A8H2PJV1_9GAMM</name>
<evidence type="ECO:0000256" key="1">
    <source>
        <dbReference type="ARBA" id="ARBA00004442"/>
    </source>
</evidence>
<dbReference type="Proteomes" id="UP000307702">
    <property type="component" value="Unassembled WGS sequence"/>
</dbReference>
<evidence type="ECO:0000256" key="2">
    <source>
        <dbReference type="ARBA" id="ARBA00023136"/>
    </source>
</evidence>
<dbReference type="EMBL" id="SZVP01000014">
    <property type="protein sequence ID" value="TMM43272.1"/>
    <property type="molecule type" value="Genomic_DNA"/>
</dbReference>
<sequence>MLSVAEKALANAKKNDVKKIAPKTIAMAEDEYRLALATLEADRTATQKANIHANQAIWLVQRATGIVDIATKFKNADFDEEKKILWYQEQISQVVAAIDTDVDFNLPNKKVINSLHQALADVVQERKTLLMGIQSAETKQTQLVKDTEQAKMGFEQEQAQDRADAERFAKVQALYTPEEANVYRQLDNVLIRAQGFAFKSGSSEIESSNFVLLNKIITAIKSFPDADIMVSGHTDNVGSEALNMSLSKARAKTVANFITQVGLIAEHKVTSNGFGKSKPVASNETAVGRAENRRVEILIINK</sequence>
<evidence type="ECO:0000256" key="4">
    <source>
        <dbReference type="PROSITE-ProRule" id="PRU00473"/>
    </source>
</evidence>
<dbReference type="GO" id="GO:0009279">
    <property type="term" value="C:cell outer membrane"/>
    <property type="evidence" value="ECO:0007669"/>
    <property type="project" value="UniProtKB-SubCell"/>
</dbReference>
<evidence type="ECO:0000259" key="5">
    <source>
        <dbReference type="PROSITE" id="PS51123"/>
    </source>
</evidence>
<evidence type="ECO:0000313" key="7">
    <source>
        <dbReference type="Proteomes" id="UP000307702"/>
    </source>
</evidence>
<evidence type="ECO:0000256" key="3">
    <source>
        <dbReference type="ARBA" id="ARBA00023237"/>
    </source>
</evidence>
<protein>
    <submittedName>
        <fullName evidence="6">OmpA family protein</fullName>
    </submittedName>
</protein>
<dbReference type="AlphaFoldDB" id="A0A8H2PJV1"/>
<comment type="subcellular location">
    <subcellularLocation>
        <location evidence="1">Cell outer membrane</location>
    </subcellularLocation>
</comment>
<dbReference type="PANTHER" id="PTHR30329:SF21">
    <property type="entry name" value="LIPOPROTEIN YIAD-RELATED"/>
    <property type="match status" value="1"/>
</dbReference>
<dbReference type="Gene3D" id="3.30.1330.60">
    <property type="entry name" value="OmpA-like domain"/>
    <property type="match status" value="1"/>
</dbReference>
<dbReference type="PANTHER" id="PTHR30329">
    <property type="entry name" value="STATOR ELEMENT OF FLAGELLAR MOTOR COMPLEX"/>
    <property type="match status" value="1"/>
</dbReference>
<evidence type="ECO:0000313" key="6">
    <source>
        <dbReference type="EMBL" id="TMM43272.1"/>
    </source>
</evidence>
<reference evidence="6 7" key="1">
    <citation type="submission" date="2019-05" db="EMBL/GenBank/DDBJ databases">
        <title>Colwellia ponticola sp. nov., isolated from seawater.</title>
        <authorList>
            <person name="Yoon J.-H."/>
        </authorList>
    </citation>
    <scope>NUCLEOTIDE SEQUENCE [LARGE SCALE GENOMIC DNA]</scope>
    <source>
        <strain evidence="6 7">OISW-25</strain>
    </source>
</reference>
<dbReference type="CDD" id="cd07185">
    <property type="entry name" value="OmpA_C-like"/>
    <property type="match status" value="1"/>
</dbReference>
<dbReference type="Pfam" id="PF00691">
    <property type="entry name" value="OmpA"/>
    <property type="match status" value="1"/>
</dbReference>
<dbReference type="PROSITE" id="PS51123">
    <property type="entry name" value="OMPA_2"/>
    <property type="match status" value="1"/>
</dbReference>
<dbReference type="RefSeq" id="WP_138623963.1">
    <property type="nucleotide sequence ID" value="NZ_SZVP01000014.1"/>
</dbReference>
<dbReference type="InterPro" id="IPR006664">
    <property type="entry name" value="OMP_bac"/>
</dbReference>
<dbReference type="OrthoDB" id="9782229at2"/>
<dbReference type="PRINTS" id="PR01021">
    <property type="entry name" value="OMPADOMAIN"/>
</dbReference>
<dbReference type="InterPro" id="IPR036737">
    <property type="entry name" value="OmpA-like_sf"/>
</dbReference>
<dbReference type="InterPro" id="IPR006665">
    <property type="entry name" value="OmpA-like"/>
</dbReference>
<comment type="caution">
    <text evidence="6">The sequence shown here is derived from an EMBL/GenBank/DDBJ whole genome shotgun (WGS) entry which is preliminary data.</text>
</comment>
<gene>
    <name evidence="6" type="ORF">FCS21_12910</name>
</gene>
<accession>A0A8H2PJV1</accession>
<organism evidence="6 7">
    <name type="scientific">Colwellia ponticola</name>
    <dbReference type="NCBI Taxonomy" id="2304625"/>
    <lineage>
        <taxon>Bacteria</taxon>
        <taxon>Pseudomonadati</taxon>
        <taxon>Pseudomonadota</taxon>
        <taxon>Gammaproteobacteria</taxon>
        <taxon>Alteromonadales</taxon>
        <taxon>Colwelliaceae</taxon>
        <taxon>Colwellia</taxon>
    </lineage>
</organism>